<dbReference type="Gene3D" id="3.40.220.10">
    <property type="entry name" value="Leucine Aminopeptidase, subunit E, domain 1"/>
    <property type="match status" value="2"/>
</dbReference>
<reference evidence="3" key="1">
    <citation type="submission" date="2025-08" db="UniProtKB">
        <authorList>
            <consortium name="RefSeq"/>
        </authorList>
    </citation>
    <scope>IDENTIFICATION</scope>
</reference>
<keyword evidence="2" id="KW-1185">Reference proteome</keyword>
<dbReference type="GeneID" id="106812550"/>
<dbReference type="CDD" id="cd00170">
    <property type="entry name" value="SEC14"/>
    <property type="match status" value="1"/>
</dbReference>
<evidence type="ECO:0000313" key="2">
    <source>
        <dbReference type="Proteomes" id="UP000695022"/>
    </source>
</evidence>
<dbReference type="SUPFAM" id="SSF52949">
    <property type="entry name" value="Macro domain-like"/>
    <property type="match status" value="2"/>
</dbReference>
<protein>
    <submittedName>
        <fullName evidence="3">Protein GDAP2 homolog</fullName>
    </submittedName>
</protein>
<name>A0ABM1EIB2_PRICU</name>
<dbReference type="RefSeq" id="XP_014671933.1">
    <property type="nucleotide sequence ID" value="XM_014816447.1"/>
</dbReference>
<accession>A0ABM1EIB2</accession>
<proteinExistence type="predicted"/>
<sequence>MEPIGVASDVVSLETLPRWSSLPVPDYDKSRFKDTSTPTPFTCDPSINEKVVIWMGDLSLLDTTAIVVTTNETFTEKNRLVDRVNRRAGSKLLTECRNHLRGKLNIVEMFRMNVILFFVSLLNSVANRRYIIVYFSSLAEPDNMPEWLLMRRLYVCLSQKYRKNLAGLYVVHPTFWSKMVTWYQTTFNFAEIKDKVQLLGGVEYLYHFVDPQEIVVPNFVLDYDFKGHSLAARHVIFTVGPRYNVRYQTAAESALYSCYRNVLQLFREHNMSTLGLCTVHSARRGYPPAEGAHITLRTIRRFLEKYGATVETIVLCMEDTTIEAVYMKLMPLYFPRDDDETRHSATNLPADVGNEDGEPVVVDRQVRITGKPEYKGAVGECVHTCE</sequence>
<dbReference type="InterPro" id="IPR001251">
    <property type="entry name" value="CRAL-TRIO_dom"/>
</dbReference>
<dbReference type="InterPro" id="IPR036865">
    <property type="entry name" value="CRAL-TRIO_dom_sf"/>
</dbReference>
<dbReference type="PANTHER" id="PTHR11106:SF72">
    <property type="entry name" value="GANGLIOSIDE-INDUCED DIFFERENTIATION-ASSOCIATED PROTEIN 2"/>
    <property type="match status" value="1"/>
</dbReference>
<evidence type="ECO:0000259" key="1">
    <source>
        <dbReference type="PROSITE" id="PS51154"/>
    </source>
</evidence>
<dbReference type="Pfam" id="PF13716">
    <property type="entry name" value="CRAL_TRIO_2"/>
    <property type="match status" value="1"/>
</dbReference>
<dbReference type="InterPro" id="IPR002589">
    <property type="entry name" value="Macro_dom"/>
</dbReference>
<dbReference type="PANTHER" id="PTHR11106">
    <property type="entry name" value="GANGLIOSIDE INDUCED DIFFERENTIATION ASSOCIATED PROTEIN 2-RELATED"/>
    <property type="match status" value="1"/>
</dbReference>
<feature type="domain" description="Macro" evidence="1">
    <location>
        <begin position="38"/>
        <end position="334"/>
    </location>
</feature>
<dbReference type="Pfam" id="PF01661">
    <property type="entry name" value="Macro"/>
    <property type="match status" value="1"/>
</dbReference>
<gene>
    <name evidence="3" type="primary">LOC106812550</name>
</gene>
<dbReference type="InterPro" id="IPR043472">
    <property type="entry name" value="Macro_dom-like"/>
</dbReference>
<evidence type="ECO:0000313" key="3">
    <source>
        <dbReference type="RefSeq" id="XP_014671933.1"/>
    </source>
</evidence>
<dbReference type="SUPFAM" id="SSF52087">
    <property type="entry name" value="CRAL/TRIO domain"/>
    <property type="match status" value="1"/>
</dbReference>
<dbReference type="Proteomes" id="UP000695022">
    <property type="component" value="Unplaced"/>
</dbReference>
<organism evidence="2 3">
    <name type="scientific">Priapulus caudatus</name>
    <name type="common">Priapulid worm</name>
    <dbReference type="NCBI Taxonomy" id="37621"/>
    <lineage>
        <taxon>Eukaryota</taxon>
        <taxon>Metazoa</taxon>
        <taxon>Ecdysozoa</taxon>
        <taxon>Scalidophora</taxon>
        <taxon>Priapulida</taxon>
        <taxon>Priapulimorpha</taxon>
        <taxon>Priapulimorphida</taxon>
        <taxon>Priapulidae</taxon>
        <taxon>Priapulus</taxon>
    </lineage>
</organism>
<dbReference type="PROSITE" id="PS51154">
    <property type="entry name" value="MACRO"/>
    <property type="match status" value="1"/>
</dbReference>